<evidence type="ECO:0000313" key="1">
    <source>
        <dbReference type="EMBL" id="AIQ65826.1"/>
    </source>
</evidence>
<dbReference type="HOGENOM" id="CLU_1249618_0_0_9"/>
<reference evidence="1 2" key="1">
    <citation type="submission" date="2014-08" db="EMBL/GenBank/DDBJ databases">
        <title>Comparative genomics of the Paenibacillus odorifer group.</title>
        <authorList>
            <person name="den Bakker H.C."/>
            <person name="Tsai Y.-C."/>
            <person name="Martin N."/>
            <person name="Korlach J."/>
            <person name="Wiedmann M."/>
        </authorList>
    </citation>
    <scope>NUCLEOTIDE SEQUENCE [LARGE SCALE GENOMIC DNA]</scope>
    <source>
        <strain evidence="1 2">DSM 14472</strain>
    </source>
</reference>
<keyword evidence="2" id="KW-1185">Reference proteome</keyword>
<accession>A0A089LWB8</accession>
<dbReference type="AlphaFoldDB" id="A0A089LWB8"/>
<sequence>MSLIASDSPLASIGPQIKKQMATYDQSLSVDKLDIVKLGADEATVQTVESCHTTDGPFLPDETAEYVYQLKKAGGSWKISSLQITGVKYQLAQDELNAAPAVPQGDADAIMTVIRNNFKNSNAENLDAVLADVDPDSPAYEMSKESYSQVFKLYDLSYTLDSAKIIKYSADEAVVYAAQTTKKVKGPDFQDNRSTSVTVLHKLQDGAWKIEVTYLLTAEKL</sequence>
<dbReference type="STRING" id="169760.PSTEL_24680"/>
<dbReference type="KEGG" id="pste:PSTEL_24680"/>
<dbReference type="InterPro" id="IPR032710">
    <property type="entry name" value="NTF2-like_dom_sf"/>
</dbReference>
<evidence type="ECO:0000313" key="2">
    <source>
        <dbReference type="Proteomes" id="UP000029507"/>
    </source>
</evidence>
<gene>
    <name evidence="1" type="ORF">PSTEL_24680</name>
</gene>
<dbReference type="Proteomes" id="UP000029507">
    <property type="component" value="Chromosome"/>
</dbReference>
<dbReference type="OrthoDB" id="1954422at2"/>
<dbReference type="RefSeq" id="WP_038699180.1">
    <property type="nucleotide sequence ID" value="NZ_CP009286.1"/>
</dbReference>
<dbReference type="SUPFAM" id="SSF54427">
    <property type="entry name" value="NTF2-like"/>
    <property type="match status" value="2"/>
</dbReference>
<evidence type="ECO:0008006" key="3">
    <source>
        <dbReference type="Google" id="ProtNLM"/>
    </source>
</evidence>
<proteinExistence type="predicted"/>
<protein>
    <recommendedName>
        <fullName evidence="3">DUF4440 domain-containing protein</fullName>
    </recommendedName>
</protein>
<organism evidence="1 2">
    <name type="scientific">Paenibacillus stellifer</name>
    <dbReference type="NCBI Taxonomy" id="169760"/>
    <lineage>
        <taxon>Bacteria</taxon>
        <taxon>Bacillati</taxon>
        <taxon>Bacillota</taxon>
        <taxon>Bacilli</taxon>
        <taxon>Bacillales</taxon>
        <taxon>Paenibacillaceae</taxon>
        <taxon>Paenibacillus</taxon>
    </lineage>
</organism>
<dbReference type="EMBL" id="CP009286">
    <property type="protein sequence ID" value="AIQ65826.1"/>
    <property type="molecule type" value="Genomic_DNA"/>
</dbReference>
<name>A0A089LWB8_9BACL</name>
<dbReference type="Gene3D" id="3.10.450.50">
    <property type="match status" value="1"/>
</dbReference>